<evidence type="ECO:0000256" key="3">
    <source>
        <dbReference type="ARBA" id="ARBA00022960"/>
    </source>
</evidence>
<reference evidence="7" key="1">
    <citation type="submission" date="2020-04" db="EMBL/GenBank/DDBJ databases">
        <authorList>
            <person name="Zhang T."/>
        </authorList>
    </citation>
    <scope>NUCLEOTIDE SEQUENCE</scope>
    <source>
        <strain evidence="7">HKST-UBA13</strain>
    </source>
</reference>
<dbReference type="PANTHER" id="PTHR36174:SF1">
    <property type="entry name" value="LIPID II:GLYCINE GLYCYLTRANSFERASE"/>
    <property type="match status" value="1"/>
</dbReference>
<gene>
    <name evidence="7" type="ORF">KC678_04465</name>
</gene>
<dbReference type="GO" id="GO:0016755">
    <property type="term" value="F:aminoacyltransferase activity"/>
    <property type="evidence" value="ECO:0007669"/>
    <property type="project" value="InterPro"/>
</dbReference>
<proteinExistence type="inferred from homology"/>
<dbReference type="GO" id="GO:0071555">
    <property type="term" value="P:cell wall organization"/>
    <property type="evidence" value="ECO:0007669"/>
    <property type="project" value="UniProtKB-KW"/>
</dbReference>
<keyword evidence="2" id="KW-0808">Transferase</keyword>
<evidence type="ECO:0000256" key="2">
    <source>
        <dbReference type="ARBA" id="ARBA00022679"/>
    </source>
</evidence>
<dbReference type="AlphaFoldDB" id="A0A955RGU3"/>
<dbReference type="InterPro" id="IPR003447">
    <property type="entry name" value="FEMABX"/>
</dbReference>
<evidence type="ECO:0000313" key="7">
    <source>
        <dbReference type="EMBL" id="MCA9381493.1"/>
    </source>
</evidence>
<dbReference type="GO" id="GO:0009252">
    <property type="term" value="P:peptidoglycan biosynthetic process"/>
    <property type="evidence" value="ECO:0007669"/>
    <property type="project" value="UniProtKB-KW"/>
</dbReference>
<evidence type="ECO:0000256" key="1">
    <source>
        <dbReference type="ARBA" id="ARBA00009943"/>
    </source>
</evidence>
<dbReference type="EMBL" id="JAGQLJ010000114">
    <property type="protein sequence ID" value="MCA9381493.1"/>
    <property type="molecule type" value="Genomic_DNA"/>
</dbReference>
<dbReference type="GO" id="GO:0008360">
    <property type="term" value="P:regulation of cell shape"/>
    <property type="evidence" value="ECO:0007669"/>
    <property type="project" value="UniProtKB-KW"/>
</dbReference>
<keyword evidence="4" id="KW-0573">Peptidoglycan synthesis</keyword>
<keyword evidence="5" id="KW-0012">Acyltransferase</keyword>
<dbReference type="Proteomes" id="UP000775877">
    <property type="component" value="Unassembled WGS sequence"/>
</dbReference>
<sequence length="348" mass="40717">MNYNLRECTNKDEWNDFLNAYPPTESGIPVVTFVQSFEWIEFQRSLGKQSFALGIYDGDSLVGVAAGVFLDAKRGKYLYIRNGPVIDWDNKVLVDFTIFALKKFAESLGAWFIRISPLVEQDSIGARNIKLFNRVQSPMYDVEALDTWVMPIDMSEDEILSSAKKKNRYEIKKAISDEKLIPEIYSDSSKLQDFYKILEDTVDRQQWVSYSFEYIKNEFEAFANDNLASLVLVKYENKYIAGGIFIHYAGQSFYHYGASLSEFSKIPGPYRVIWEAIKEAQRRNNRFFNFWGIAPENKPNHPWVGITRFKQKFPGIAQRWMPATDYPISKKYWLTHFYERVDKYQKGY</sequence>
<dbReference type="SUPFAM" id="SSF55729">
    <property type="entry name" value="Acyl-CoA N-acyltransferases (Nat)"/>
    <property type="match status" value="2"/>
</dbReference>
<dbReference type="Pfam" id="PF02388">
    <property type="entry name" value="FemAB"/>
    <property type="match status" value="2"/>
</dbReference>
<dbReference type="InterPro" id="IPR016181">
    <property type="entry name" value="Acyl_CoA_acyltransferase"/>
</dbReference>
<dbReference type="Gene3D" id="3.40.630.30">
    <property type="match status" value="2"/>
</dbReference>
<name>A0A955RGU3_9BACT</name>
<evidence type="ECO:0000256" key="4">
    <source>
        <dbReference type="ARBA" id="ARBA00022984"/>
    </source>
</evidence>
<keyword evidence="3" id="KW-0133">Cell shape</keyword>
<evidence type="ECO:0000256" key="6">
    <source>
        <dbReference type="ARBA" id="ARBA00023316"/>
    </source>
</evidence>
<dbReference type="PROSITE" id="PS51191">
    <property type="entry name" value="FEMABX"/>
    <property type="match status" value="1"/>
</dbReference>
<keyword evidence="6" id="KW-0961">Cell wall biogenesis/degradation</keyword>
<evidence type="ECO:0000313" key="8">
    <source>
        <dbReference type="Proteomes" id="UP000775877"/>
    </source>
</evidence>
<organism evidence="7 8">
    <name type="scientific">Candidatus Dojkabacteria bacterium</name>
    <dbReference type="NCBI Taxonomy" id="2099670"/>
    <lineage>
        <taxon>Bacteria</taxon>
        <taxon>Candidatus Dojkabacteria</taxon>
    </lineage>
</organism>
<dbReference type="PANTHER" id="PTHR36174">
    <property type="entry name" value="LIPID II:GLYCINE GLYCYLTRANSFERASE"/>
    <property type="match status" value="1"/>
</dbReference>
<dbReference type="InterPro" id="IPR050644">
    <property type="entry name" value="PG_Glycine_Bridge_Synth"/>
</dbReference>
<reference evidence="7" key="2">
    <citation type="journal article" date="2021" name="Microbiome">
        <title>Successional dynamics and alternative stable states in a saline activated sludge microbial community over 9 years.</title>
        <authorList>
            <person name="Wang Y."/>
            <person name="Ye J."/>
            <person name="Ju F."/>
            <person name="Liu L."/>
            <person name="Boyd J.A."/>
            <person name="Deng Y."/>
            <person name="Parks D.H."/>
            <person name="Jiang X."/>
            <person name="Yin X."/>
            <person name="Woodcroft B.J."/>
            <person name="Tyson G.W."/>
            <person name="Hugenholtz P."/>
            <person name="Polz M.F."/>
            <person name="Zhang T."/>
        </authorList>
    </citation>
    <scope>NUCLEOTIDE SEQUENCE</scope>
    <source>
        <strain evidence="7">HKST-UBA13</strain>
    </source>
</reference>
<accession>A0A955RGU3</accession>
<comment type="similarity">
    <text evidence="1">Belongs to the FemABX family.</text>
</comment>
<protein>
    <submittedName>
        <fullName evidence="7">Peptidoglycan bridge formation glycyltransferase FemA/FemB family protein</fullName>
    </submittedName>
</protein>
<evidence type="ECO:0000256" key="5">
    <source>
        <dbReference type="ARBA" id="ARBA00023315"/>
    </source>
</evidence>
<comment type="caution">
    <text evidence="7">The sequence shown here is derived from an EMBL/GenBank/DDBJ whole genome shotgun (WGS) entry which is preliminary data.</text>
</comment>